<feature type="domain" description="C-type lectin" evidence="3">
    <location>
        <begin position="446"/>
        <end position="558"/>
    </location>
</feature>
<dbReference type="EMBL" id="LSLH01000001">
    <property type="protein sequence ID" value="RFD74818.1"/>
    <property type="molecule type" value="Genomic_DNA"/>
</dbReference>
<feature type="region of interest" description="Disordered" evidence="1">
    <location>
        <begin position="29"/>
        <end position="63"/>
    </location>
</feature>
<evidence type="ECO:0000313" key="5">
    <source>
        <dbReference type="EMBL" id="RFD74818.1"/>
    </source>
</evidence>
<evidence type="ECO:0008006" key="7">
    <source>
        <dbReference type="Google" id="ProtNLM"/>
    </source>
</evidence>
<dbReference type="RefSeq" id="WP_116793947.1">
    <property type="nucleotide sequence ID" value="NZ_LSLH01000001.1"/>
</dbReference>
<keyword evidence="2" id="KW-0812">Transmembrane</keyword>
<dbReference type="InterPro" id="IPR050525">
    <property type="entry name" value="ECM_Assembly_Org"/>
</dbReference>
<feature type="domain" description="VWFA" evidence="4">
    <location>
        <begin position="226"/>
        <end position="389"/>
    </location>
</feature>
<dbReference type="Gene3D" id="3.40.50.410">
    <property type="entry name" value="von Willebrand factor, type A domain"/>
    <property type="match status" value="1"/>
</dbReference>
<dbReference type="SMART" id="SM00034">
    <property type="entry name" value="CLECT"/>
    <property type="match status" value="1"/>
</dbReference>
<dbReference type="Pfam" id="PF00092">
    <property type="entry name" value="VWA"/>
    <property type="match status" value="1"/>
</dbReference>
<evidence type="ECO:0000259" key="4">
    <source>
        <dbReference type="PROSITE" id="PS50234"/>
    </source>
</evidence>
<gene>
    <name evidence="5" type="ORF">AXE76_00945</name>
</gene>
<dbReference type="SMART" id="SM00327">
    <property type="entry name" value="VWA"/>
    <property type="match status" value="1"/>
</dbReference>
<name>A0A3E1IQ63_GARVA</name>
<dbReference type="PANTHER" id="PTHR24020">
    <property type="entry name" value="COLLAGEN ALPHA"/>
    <property type="match status" value="1"/>
</dbReference>
<dbReference type="InterPro" id="IPR036465">
    <property type="entry name" value="vWFA_dom_sf"/>
</dbReference>
<evidence type="ECO:0000256" key="1">
    <source>
        <dbReference type="SAM" id="MobiDB-lite"/>
    </source>
</evidence>
<dbReference type="InterPro" id="IPR016187">
    <property type="entry name" value="CTDL_fold"/>
</dbReference>
<reference evidence="5 6" key="1">
    <citation type="submission" date="2016-02" db="EMBL/GenBank/DDBJ databases">
        <title>Gardnerella vaginalis Subgroups Defined by cpn60 Sequencing and Sialidase Activity in Isolates from Canada, Belgium and Kenya.</title>
        <authorList>
            <person name="Schellenberg J."/>
            <person name="Paramel Jayaprakash T."/>
            <person name="Withana Gamage N."/>
            <person name="Patterson M.H."/>
            <person name="Vaneechoutte M."/>
            <person name="Hill J.E."/>
        </authorList>
    </citation>
    <scope>NUCLEOTIDE SEQUENCE [LARGE SCALE GENOMIC DNA]</scope>
    <source>
        <strain evidence="5 6">N160</strain>
    </source>
</reference>
<dbReference type="InterPro" id="IPR026870">
    <property type="entry name" value="Zinc_ribbon_dom"/>
</dbReference>
<dbReference type="SUPFAM" id="SSF56436">
    <property type="entry name" value="C-type lectin-like"/>
    <property type="match status" value="1"/>
</dbReference>
<comment type="caution">
    <text evidence="5">The sequence shown here is derived from an EMBL/GenBank/DDBJ whole genome shotgun (WGS) entry which is preliminary data.</text>
</comment>
<protein>
    <recommendedName>
        <fullName evidence="7">von Willebrand factor type A domain protein</fullName>
    </recommendedName>
</protein>
<keyword evidence="2" id="KW-0472">Membrane</keyword>
<dbReference type="CDD" id="cd00198">
    <property type="entry name" value="vWFA"/>
    <property type="match status" value="1"/>
</dbReference>
<evidence type="ECO:0000256" key="2">
    <source>
        <dbReference type="SAM" id="Phobius"/>
    </source>
</evidence>
<keyword evidence="6" id="KW-1185">Reference proteome</keyword>
<proteinExistence type="predicted"/>
<dbReference type="CDD" id="cd00037">
    <property type="entry name" value="CLECT"/>
    <property type="match status" value="1"/>
</dbReference>
<dbReference type="PROSITE" id="PS50041">
    <property type="entry name" value="C_TYPE_LECTIN_2"/>
    <property type="match status" value="1"/>
</dbReference>
<organism evidence="5 6">
    <name type="scientific">Gardnerella vaginalis</name>
    <dbReference type="NCBI Taxonomy" id="2702"/>
    <lineage>
        <taxon>Bacteria</taxon>
        <taxon>Bacillati</taxon>
        <taxon>Actinomycetota</taxon>
        <taxon>Actinomycetes</taxon>
        <taxon>Bifidobacteriales</taxon>
        <taxon>Bifidobacteriaceae</taxon>
        <taxon>Gardnerella</taxon>
    </lineage>
</organism>
<dbReference type="SUPFAM" id="SSF53300">
    <property type="entry name" value="vWA-like"/>
    <property type="match status" value="1"/>
</dbReference>
<dbReference type="InterPro" id="IPR002035">
    <property type="entry name" value="VWF_A"/>
</dbReference>
<dbReference type="Pfam" id="PF13240">
    <property type="entry name" value="Zn_Ribbon_1"/>
    <property type="match status" value="1"/>
</dbReference>
<dbReference type="InterPro" id="IPR016186">
    <property type="entry name" value="C-type_lectin-like/link_sf"/>
</dbReference>
<dbReference type="Gene3D" id="3.10.100.10">
    <property type="entry name" value="Mannose-Binding Protein A, subunit A"/>
    <property type="match status" value="1"/>
</dbReference>
<sequence>MFCINCGALIKDNARFCSRCGAAVNASAENDQQNNTQNQQSSQSQQSSQNQQSSQQNQQSMRNNMPQAYKAEPYNAATSATYTASAIPASSRSGGLFSGFDVFSNEELKDKRNIILSITIVISFILSCIFGCLIWDFIHPGQIPYSKLRSELTQSHKYEDYTLKIVNSDVSQYPHVKLYFSLTDSSGKALEIDSPTAAIREKIGGGKEVERLIHKVERIKDNQGVNYEILLDKSGSMDSSIDTMKKTMSDFVRNLNYKVGDKGELISFDSYLMYMATYTNDKDRLLTGIDNMTPYGMTALYDALYTGVTNASNHPGFNCVIAFTDGLDNESTHTADEVIALAKEKGIPVYLIGTSDADSSVLQNIANETNGYFWDINSISDMKDVMNRIRVNQDNVYCLEYDSDSSTNPYVDRVVSALLADSKNHKSGGIGDDLAFKPVKKKTYKKGGSRFVLHKGDVTWTEANSACMQDGGYLVTLTDKRKETKVINMAKKEGVKYVWIGGYTSQRENGEVYAHWVTGEKVKYQNWLPGEPSRNDKDGEPEFYLMLWRLNDEWSWNDQRDNLFTNPTLRKTFSGKTGYVCEVNKY</sequence>
<accession>A0A3E1IQ63</accession>
<feature type="compositionally biased region" description="Low complexity" evidence="1">
    <location>
        <begin position="32"/>
        <end position="60"/>
    </location>
</feature>
<dbReference type="AlphaFoldDB" id="A0A3E1IQ63"/>
<dbReference type="InterPro" id="IPR001304">
    <property type="entry name" value="C-type_lectin-like"/>
</dbReference>
<evidence type="ECO:0000259" key="3">
    <source>
        <dbReference type="PROSITE" id="PS50041"/>
    </source>
</evidence>
<feature type="transmembrane region" description="Helical" evidence="2">
    <location>
        <begin position="114"/>
        <end position="138"/>
    </location>
</feature>
<dbReference type="Pfam" id="PF00059">
    <property type="entry name" value="Lectin_C"/>
    <property type="match status" value="1"/>
</dbReference>
<dbReference type="PROSITE" id="PS50234">
    <property type="entry name" value="VWFA"/>
    <property type="match status" value="1"/>
</dbReference>
<keyword evidence="2" id="KW-1133">Transmembrane helix</keyword>
<dbReference type="Proteomes" id="UP000258888">
    <property type="component" value="Unassembled WGS sequence"/>
</dbReference>
<evidence type="ECO:0000313" key="6">
    <source>
        <dbReference type="Proteomes" id="UP000258888"/>
    </source>
</evidence>